<reference evidence="1 2" key="1">
    <citation type="journal article" date="2018" name="Biotechnol. Biofuels">
        <title>Integrative visual omics of the white-rot fungus Polyporus brumalis exposes the biotechnological potential of its oxidative enzymes for delignifying raw plant biomass.</title>
        <authorList>
            <person name="Miyauchi S."/>
            <person name="Rancon A."/>
            <person name="Drula E."/>
            <person name="Hage H."/>
            <person name="Chaduli D."/>
            <person name="Favel A."/>
            <person name="Grisel S."/>
            <person name="Henrissat B."/>
            <person name="Herpoel-Gimbert I."/>
            <person name="Ruiz-Duenas F.J."/>
            <person name="Chevret D."/>
            <person name="Hainaut M."/>
            <person name="Lin J."/>
            <person name="Wang M."/>
            <person name="Pangilinan J."/>
            <person name="Lipzen A."/>
            <person name="Lesage-Meessen L."/>
            <person name="Navarro D."/>
            <person name="Riley R."/>
            <person name="Grigoriev I.V."/>
            <person name="Zhou S."/>
            <person name="Raouche S."/>
            <person name="Rosso M.N."/>
        </authorList>
    </citation>
    <scope>NUCLEOTIDE SEQUENCE [LARGE SCALE GENOMIC DNA]</scope>
    <source>
        <strain evidence="1 2">BRFM 1820</strain>
    </source>
</reference>
<keyword evidence="2" id="KW-1185">Reference proteome</keyword>
<proteinExistence type="predicted"/>
<evidence type="ECO:0000313" key="1">
    <source>
        <dbReference type="EMBL" id="RDX42900.1"/>
    </source>
</evidence>
<protein>
    <recommendedName>
        <fullName evidence="3">F-box domain-containing protein</fullName>
    </recommendedName>
</protein>
<dbReference type="OrthoDB" id="2757830at2759"/>
<dbReference type="EMBL" id="KZ857474">
    <property type="protein sequence ID" value="RDX42900.1"/>
    <property type="molecule type" value="Genomic_DNA"/>
</dbReference>
<dbReference type="Proteomes" id="UP000256964">
    <property type="component" value="Unassembled WGS sequence"/>
</dbReference>
<gene>
    <name evidence="1" type="ORF">OH76DRAFT_1410653</name>
</gene>
<sequence>MGFMADHKKESIRTIAAISRTCKRMRFEGTKYLLSGTVELGLIKDICSFCRFMLADRSSRLPLLKSLVLRLYSLEEEDHVGLVCEVLRGLSNLWKLDVTLDVNASPLVISAVPAAIASLTSLRVLRLFELGTSICPKPGDQIFVTALRNARAPLVVLCIWASPFVDALGAGVRYSRRRDPIFLCSCLRTTLEQLELHGGLILVVRHGRTYEYPHLKKLILPIYSDFMPYLKPFMVSAPHLRDLQFGGTYNSHTRHRHDEDILRGRIINQTRTAQEWRTTNEVDQEATGTCWSTLDSFKGAIISAYASGLSCPIARVHLLSTGGRRTTELAMLSIVLTDWRPSFLRLATKVYRARDYIPLLPSTTSGWAESLETLEIRLNIVDNQFDCARCFHHIGQMLSTLPTTSLRLEFRCVNSRRQDMEDRDPPFDPFVGEECERPGLYRPDAFCYTQDELLREDLPQRMRECMRSAGALRRMTIAWGRCWTRGPNRVLCVDLDNVPHVWDRAGDDSDGWGKPDRDW</sequence>
<name>A0A371CRJ0_9APHY</name>
<evidence type="ECO:0000313" key="2">
    <source>
        <dbReference type="Proteomes" id="UP000256964"/>
    </source>
</evidence>
<dbReference type="SUPFAM" id="SSF52047">
    <property type="entry name" value="RNI-like"/>
    <property type="match status" value="1"/>
</dbReference>
<organism evidence="1 2">
    <name type="scientific">Lentinus brumalis</name>
    <dbReference type="NCBI Taxonomy" id="2498619"/>
    <lineage>
        <taxon>Eukaryota</taxon>
        <taxon>Fungi</taxon>
        <taxon>Dikarya</taxon>
        <taxon>Basidiomycota</taxon>
        <taxon>Agaricomycotina</taxon>
        <taxon>Agaricomycetes</taxon>
        <taxon>Polyporales</taxon>
        <taxon>Polyporaceae</taxon>
        <taxon>Lentinus</taxon>
    </lineage>
</organism>
<accession>A0A371CRJ0</accession>
<evidence type="ECO:0008006" key="3">
    <source>
        <dbReference type="Google" id="ProtNLM"/>
    </source>
</evidence>
<dbReference type="AlphaFoldDB" id="A0A371CRJ0"/>